<evidence type="ECO:0000256" key="1">
    <source>
        <dbReference type="SAM" id="SignalP"/>
    </source>
</evidence>
<gene>
    <name evidence="4" type="ORF">RISK_006004</name>
</gene>
<keyword evidence="5" id="KW-1185">Reference proteome</keyword>
<proteinExistence type="predicted"/>
<accession>A0A0J1B4P3</accession>
<dbReference type="EMBL" id="LECT01000048">
    <property type="protein sequence ID" value="KLU01820.1"/>
    <property type="molecule type" value="Genomic_DNA"/>
</dbReference>
<evidence type="ECO:0000313" key="5">
    <source>
        <dbReference type="Proteomes" id="UP000036367"/>
    </source>
</evidence>
<feature type="domain" description="DUF1214" evidence="2">
    <location>
        <begin position="383"/>
        <end position="495"/>
    </location>
</feature>
<dbReference type="Gene3D" id="2.60.40.1610">
    <property type="entry name" value="Domain of unknown function DUF1254"/>
    <property type="match status" value="1"/>
</dbReference>
<dbReference type="RefSeq" id="WP_047816933.1">
    <property type="nucleotide sequence ID" value="NZ_LECT01000048.1"/>
</dbReference>
<comment type="caution">
    <text evidence="4">The sequence shown here is derived from an EMBL/GenBank/DDBJ whole genome shotgun (WGS) entry which is preliminary data.</text>
</comment>
<evidence type="ECO:0000313" key="4">
    <source>
        <dbReference type="EMBL" id="KLU01820.1"/>
    </source>
</evidence>
<evidence type="ECO:0000259" key="3">
    <source>
        <dbReference type="Pfam" id="PF06863"/>
    </source>
</evidence>
<dbReference type="Gene3D" id="1.10.3360.10">
    <property type="entry name" value="VPA0735-like domain"/>
    <property type="match status" value="1"/>
</dbReference>
<feature type="signal peptide" evidence="1">
    <location>
        <begin position="1"/>
        <end position="26"/>
    </location>
</feature>
<dbReference type="Pfam" id="PF06863">
    <property type="entry name" value="DUF1254"/>
    <property type="match status" value="1"/>
</dbReference>
<dbReference type="InterPro" id="IPR010679">
    <property type="entry name" value="DUF1254"/>
</dbReference>
<dbReference type="InterPro" id="IPR010621">
    <property type="entry name" value="DUF1214"/>
</dbReference>
<dbReference type="SUPFAM" id="SSF160935">
    <property type="entry name" value="VPA0735-like"/>
    <property type="match status" value="1"/>
</dbReference>
<dbReference type="Pfam" id="PF06742">
    <property type="entry name" value="DUF1214"/>
    <property type="match status" value="1"/>
</dbReference>
<dbReference type="PANTHER" id="PTHR36509:SF3">
    <property type="entry name" value="SIGNAL PEPTIDE PROTEIN"/>
    <property type="match status" value="1"/>
</dbReference>
<dbReference type="InterPro" id="IPR037050">
    <property type="entry name" value="DUF1254_sf"/>
</dbReference>
<dbReference type="AlphaFoldDB" id="A0A0J1B4P3"/>
<dbReference type="Proteomes" id="UP000036367">
    <property type="component" value="Unassembled WGS sequence"/>
</dbReference>
<name>A0A0J1B4P3_RHOIS</name>
<dbReference type="STRING" id="595434.RISK_006004"/>
<evidence type="ECO:0000259" key="2">
    <source>
        <dbReference type="Pfam" id="PF06742"/>
    </source>
</evidence>
<keyword evidence="1" id="KW-0732">Signal</keyword>
<organism evidence="4 5">
    <name type="scientific">Rhodopirellula islandica</name>
    <dbReference type="NCBI Taxonomy" id="595434"/>
    <lineage>
        <taxon>Bacteria</taxon>
        <taxon>Pseudomonadati</taxon>
        <taxon>Planctomycetota</taxon>
        <taxon>Planctomycetia</taxon>
        <taxon>Pirellulales</taxon>
        <taxon>Pirellulaceae</taxon>
        <taxon>Rhodopirellula</taxon>
    </lineage>
</organism>
<dbReference type="InterPro" id="IPR037049">
    <property type="entry name" value="DUF1214_C_sf"/>
</dbReference>
<dbReference type="PANTHER" id="PTHR36509">
    <property type="entry name" value="BLL3101 PROTEIN"/>
    <property type="match status" value="1"/>
</dbReference>
<protein>
    <submittedName>
        <fullName evidence="4">Signal peptide protein</fullName>
    </submittedName>
</protein>
<dbReference type="PATRIC" id="fig|595434.4.peg.5703"/>
<reference evidence="4" key="1">
    <citation type="submission" date="2015-05" db="EMBL/GenBank/DDBJ databases">
        <title>Permanent draft genome of Rhodopirellula islandicus K833.</title>
        <authorList>
            <person name="Kizina J."/>
            <person name="Richter M."/>
            <person name="Glockner F.O."/>
            <person name="Harder J."/>
        </authorList>
    </citation>
    <scope>NUCLEOTIDE SEQUENCE [LARGE SCALE GENOMIC DNA]</scope>
    <source>
        <strain evidence="4">K833</strain>
    </source>
</reference>
<dbReference type="Gene3D" id="2.60.120.600">
    <property type="entry name" value="Domain of unknown function DUF1214, C-terminal domain"/>
    <property type="match status" value="1"/>
</dbReference>
<feature type="domain" description="DUF1254" evidence="3">
    <location>
        <begin position="120"/>
        <end position="232"/>
    </location>
</feature>
<feature type="chain" id="PRO_5005247756" evidence="1">
    <location>
        <begin position="27"/>
        <end position="511"/>
    </location>
</feature>
<sequence>MSTRRNHHLFTLAALTLCSLSTSVQAQPPAMKYSTQIPANVVTPDRTETRLGALEFVDGFPTEATAKKVWDHMDFSRAVEAMIMTTPAASLQGFRKGIQNWGPDNETMIYWGGRLDSKGLLLTGNTTVVYTFMWIDLKDGPMVMETPPNVLGIIDDAWFHYVCDFGNAGDDKGKGGKFLLVPPDYEGELPTDGYIVKKSKTYGHWLAMRGFMTDFDPVPVVKNMKEHFRLYPLGSEAKEVNWVNTAMKDFNTLHAQDETFFDEVNITVQEEPNSAESSEILGLLASIGIQKGKPFEPDARMKKILAEAAAVGTAAQRTILFRNRDTEDTAIWPGSKSWELGFAGGSYEFLNDGVSLINSRVRFHFYATGITPAMVKPPVGAGSQYVMGLRDAEGNALDGSKTYKIHLPANVPAERFWDITVYDNQTRSLLQTDNPYPGVTSIDKATVQNADGSYDVYIGPKKPDGPLATQGHVNWIQTDPSKGWNMLWRIYGPTQVWYDRSWRPSEIELVD</sequence>